<dbReference type="EMBL" id="NHYD01000886">
    <property type="protein sequence ID" value="PPQ92965.1"/>
    <property type="molecule type" value="Genomic_DNA"/>
</dbReference>
<dbReference type="OrthoDB" id="3365698at2759"/>
<name>A0A409XQ82_PSICY</name>
<reference evidence="1 2" key="1">
    <citation type="journal article" date="2018" name="Evol. Lett.">
        <title>Horizontal gene cluster transfer increased hallucinogenic mushroom diversity.</title>
        <authorList>
            <person name="Reynolds H.T."/>
            <person name="Vijayakumar V."/>
            <person name="Gluck-Thaler E."/>
            <person name="Korotkin H.B."/>
            <person name="Matheny P.B."/>
            <person name="Slot J.C."/>
        </authorList>
    </citation>
    <scope>NUCLEOTIDE SEQUENCE [LARGE SCALE GENOMIC DNA]</scope>
    <source>
        <strain evidence="1 2">2631</strain>
    </source>
</reference>
<dbReference type="InParanoid" id="A0A409XQ82"/>
<dbReference type="STRING" id="93625.A0A409XQ82"/>
<protein>
    <submittedName>
        <fullName evidence="1">Uncharacterized protein</fullName>
    </submittedName>
</protein>
<gene>
    <name evidence="1" type="ORF">CVT25_000166</name>
</gene>
<comment type="caution">
    <text evidence="1">The sequence shown here is derived from an EMBL/GenBank/DDBJ whole genome shotgun (WGS) entry which is preliminary data.</text>
</comment>
<dbReference type="Proteomes" id="UP000283269">
    <property type="component" value="Unassembled WGS sequence"/>
</dbReference>
<proteinExistence type="predicted"/>
<accession>A0A409XQ82</accession>
<keyword evidence="2" id="KW-1185">Reference proteome</keyword>
<organism evidence="1 2">
    <name type="scientific">Psilocybe cyanescens</name>
    <dbReference type="NCBI Taxonomy" id="93625"/>
    <lineage>
        <taxon>Eukaryota</taxon>
        <taxon>Fungi</taxon>
        <taxon>Dikarya</taxon>
        <taxon>Basidiomycota</taxon>
        <taxon>Agaricomycotina</taxon>
        <taxon>Agaricomycetes</taxon>
        <taxon>Agaricomycetidae</taxon>
        <taxon>Agaricales</taxon>
        <taxon>Agaricineae</taxon>
        <taxon>Strophariaceae</taxon>
        <taxon>Psilocybe</taxon>
    </lineage>
</organism>
<dbReference type="AlphaFoldDB" id="A0A409XQ82"/>
<evidence type="ECO:0000313" key="1">
    <source>
        <dbReference type="EMBL" id="PPQ92965.1"/>
    </source>
</evidence>
<sequence length="703" mass="79879">MGVKLVTIAVKHQIRRRTLHGKHYLHARLDRTRKKTRIVARKAGRAAKNAIIPSLPGVSKVQLPEPPAPQLLVSNYPPNDSESALIVKAIEKAEAEARRWAETLEQRRRNGQTSRSWIMVTTHKIEQANRFVRRHKGLISPIRRLPTEILQEIFRWVGQTTQMADRKWRWNKLLPWVLGQICQSWRIVALDTPSLWAQLPTVHLKNKKKKTKTQLQYLSELLHRSRGAPLDISIDTLSFFGVEHNVVELLCQHAERWEAALICVPSKALTGFHSIKGRLLALKSLILMTPLTHRLHGPIDLFEVAPLLTTVYLVRPFSGGDVILPFSQLIDYRERLTFGNQLNPAISSPTLETLTMLELTDDIVFPSVTIPHLVKLQVGFEYRSQHNCFDNLTLPVIEDIRVVSYRGNLMPSLIIMLSKTSPSSLKSFCVRFEFIDNNDLTNLLVLTPHLVTLHITLPSSHSDILNLASGYHNQPLVPLLETCEFYAENLIGADLTNALNLLASSRCEPGGNLDNVNLLPGEARPLKTLSIHFDGPEWAHMQHGQLENWSAATTTSEALEYLKCHLHAKLPDLPYGYCDQPKKLGIGWNNKLGQILAGIESVKVDDVRDIYMSRVHYSLKIISNWTDSSHGNCAQRVLDKWQPLIEESLEDRHWAFQRPYALLYIAKDHALRKSPEDAMTIAYGLKERIPFAAAMWPMFMSIM</sequence>
<evidence type="ECO:0000313" key="2">
    <source>
        <dbReference type="Proteomes" id="UP000283269"/>
    </source>
</evidence>